<protein>
    <submittedName>
        <fullName evidence="1">Uncharacterized protein</fullName>
    </submittedName>
</protein>
<name>A0ABY9E0M2_VITVI</name>
<organism evidence="1 2">
    <name type="scientific">Vitis vinifera</name>
    <name type="common">Grape</name>
    <dbReference type="NCBI Taxonomy" id="29760"/>
    <lineage>
        <taxon>Eukaryota</taxon>
        <taxon>Viridiplantae</taxon>
        <taxon>Streptophyta</taxon>
        <taxon>Embryophyta</taxon>
        <taxon>Tracheophyta</taxon>
        <taxon>Spermatophyta</taxon>
        <taxon>Magnoliopsida</taxon>
        <taxon>eudicotyledons</taxon>
        <taxon>Gunneridae</taxon>
        <taxon>Pentapetalae</taxon>
        <taxon>rosids</taxon>
        <taxon>Vitales</taxon>
        <taxon>Vitaceae</taxon>
        <taxon>Viteae</taxon>
        <taxon>Vitis</taxon>
    </lineage>
</organism>
<reference evidence="1 2" key="1">
    <citation type="journal article" date="2023" name="Hortic Res">
        <title>The complete reference genome for grapevine (Vitis vinifera L.) genetics and breeding.</title>
        <authorList>
            <person name="Shi X."/>
            <person name="Cao S."/>
            <person name="Wang X."/>
            <person name="Huang S."/>
            <person name="Wang Y."/>
            <person name="Liu Z."/>
            <person name="Liu W."/>
            <person name="Leng X."/>
            <person name="Peng Y."/>
            <person name="Wang N."/>
            <person name="Wang Y."/>
            <person name="Ma Z."/>
            <person name="Xu X."/>
            <person name="Zhang F."/>
            <person name="Xue H."/>
            <person name="Zhong H."/>
            <person name="Wang Y."/>
            <person name="Zhang K."/>
            <person name="Velt A."/>
            <person name="Avia K."/>
            <person name="Holtgrawe D."/>
            <person name="Grimplet J."/>
            <person name="Matus J.T."/>
            <person name="Ware D."/>
            <person name="Wu X."/>
            <person name="Wang H."/>
            <person name="Liu C."/>
            <person name="Fang Y."/>
            <person name="Rustenholz C."/>
            <person name="Cheng Z."/>
            <person name="Xiao H."/>
            <person name="Zhou Y."/>
        </authorList>
    </citation>
    <scope>NUCLEOTIDE SEQUENCE [LARGE SCALE GENOMIC DNA]</scope>
    <source>
        <strain evidence="2">cv. Pinot noir / PN40024</strain>
        <tissue evidence="1">Leaf</tissue>
    </source>
</reference>
<evidence type="ECO:0000313" key="2">
    <source>
        <dbReference type="Proteomes" id="UP001227230"/>
    </source>
</evidence>
<gene>
    <name evidence="1" type="ORF">VitviT2T_030613</name>
</gene>
<accession>A0ABY9E0M2</accession>
<sequence>MSTEDEQNTAIQIALSCNFSSPKPKGQLLLINGKTEDEAGRSLDRVWLTKRITTSEPKLVEILKSCYYRTLAIWDYGNDVEESII</sequence>
<keyword evidence="2" id="KW-1185">Reference proteome</keyword>
<proteinExistence type="predicted"/>
<evidence type="ECO:0000313" key="1">
    <source>
        <dbReference type="EMBL" id="WKA13297.1"/>
    </source>
</evidence>
<dbReference type="EMBL" id="CP126666">
    <property type="protein sequence ID" value="WKA13297.1"/>
    <property type="molecule type" value="Genomic_DNA"/>
</dbReference>
<dbReference type="Proteomes" id="UP001227230">
    <property type="component" value="Chromosome 19"/>
</dbReference>